<comment type="subcellular location">
    <subcellularLocation>
        <location evidence="1">Membrane</location>
        <topology evidence="1">Multi-pass membrane protein</topology>
    </subcellularLocation>
</comment>
<evidence type="ECO:0000256" key="6">
    <source>
        <dbReference type="ARBA" id="ARBA00023136"/>
    </source>
</evidence>
<dbReference type="PANTHER" id="PTHR48041">
    <property type="entry name" value="ABC TRANSPORTER G FAMILY MEMBER 28"/>
    <property type="match status" value="1"/>
</dbReference>
<dbReference type="Pfam" id="PF19055">
    <property type="entry name" value="ABC2_membrane_7"/>
    <property type="match status" value="1"/>
</dbReference>
<dbReference type="EMBL" id="BLKM01005083">
    <property type="protein sequence ID" value="GFG33281.1"/>
    <property type="molecule type" value="Genomic_DNA"/>
</dbReference>
<dbReference type="InParanoid" id="A0A6L2PL40"/>
<evidence type="ECO:0000259" key="8">
    <source>
        <dbReference type="Pfam" id="PF19055"/>
    </source>
</evidence>
<comment type="similarity">
    <text evidence="2">Belongs to the ABC transporter superfamily. ABCG family. Eye pigment precursor importer (TC 3.A.1.204) subfamily.</text>
</comment>
<feature type="non-terminal residue" evidence="9">
    <location>
        <position position="1"/>
    </location>
</feature>
<feature type="domain" description="ABC transporter" evidence="7">
    <location>
        <begin position="5"/>
        <end position="112"/>
    </location>
</feature>
<dbReference type="GO" id="GO:0016887">
    <property type="term" value="F:ATP hydrolysis activity"/>
    <property type="evidence" value="ECO:0007669"/>
    <property type="project" value="InterPro"/>
</dbReference>
<evidence type="ECO:0000256" key="1">
    <source>
        <dbReference type="ARBA" id="ARBA00004141"/>
    </source>
</evidence>
<keyword evidence="3" id="KW-0813">Transport</keyword>
<evidence type="ECO:0000256" key="2">
    <source>
        <dbReference type="ARBA" id="ARBA00005814"/>
    </source>
</evidence>
<dbReference type="GO" id="GO:0005524">
    <property type="term" value="F:ATP binding"/>
    <property type="evidence" value="ECO:0007669"/>
    <property type="project" value="InterPro"/>
</dbReference>
<keyword evidence="5" id="KW-1133">Transmembrane helix</keyword>
<dbReference type="FunFam" id="3.40.50.300:FF:001077">
    <property type="entry name" value="Uncharacterized protein, isoform A"/>
    <property type="match status" value="1"/>
</dbReference>
<dbReference type="PROSITE" id="PS00211">
    <property type="entry name" value="ABC_TRANSPORTER_1"/>
    <property type="match status" value="1"/>
</dbReference>
<dbReference type="GO" id="GO:0005886">
    <property type="term" value="C:plasma membrane"/>
    <property type="evidence" value="ECO:0007669"/>
    <property type="project" value="TreeGrafter"/>
</dbReference>
<dbReference type="InterPro" id="IPR003439">
    <property type="entry name" value="ABC_transporter-like_ATP-bd"/>
</dbReference>
<name>A0A6L2PL40_COPFO</name>
<proteinExistence type="inferred from homology"/>
<keyword evidence="4" id="KW-0812">Transmembrane</keyword>
<dbReference type="SUPFAM" id="SSF52540">
    <property type="entry name" value="P-loop containing nucleoside triphosphate hydrolases"/>
    <property type="match status" value="1"/>
</dbReference>
<dbReference type="Pfam" id="PF00005">
    <property type="entry name" value="ABC_tran"/>
    <property type="match status" value="1"/>
</dbReference>
<dbReference type="GO" id="GO:0140359">
    <property type="term" value="F:ABC-type transporter activity"/>
    <property type="evidence" value="ECO:0007669"/>
    <property type="project" value="InterPro"/>
</dbReference>
<dbReference type="InterPro" id="IPR017871">
    <property type="entry name" value="ABC_transporter-like_CS"/>
</dbReference>
<organism evidence="9 10">
    <name type="scientific">Coptotermes formosanus</name>
    <name type="common">Formosan subterranean termite</name>
    <dbReference type="NCBI Taxonomy" id="36987"/>
    <lineage>
        <taxon>Eukaryota</taxon>
        <taxon>Metazoa</taxon>
        <taxon>Ecdysozoa</taxon>
        <taxon>Arthropoda</taxon>
        <taxon>Hexapoda</taxon>
        <taxon>Insecta</taxon>
        <taxon>Pterygota</taxon>
        <taxon>Neoptera</taxon>
        <taxon>Polyneoptera</taxon>
        <taxon>Dictyoptera</taxon>
        <taxon>Blattodea</taxon>
        <taxon>Blattoidea</taxon>
        <taxon>Termitoidae</taxon>
        <taxon>Rhinotermitidae</taxon>
        <taxon>Coptotermes</taxon>
    </lineage>
</organism>
<dbReference type="Gene3D" id="3.40.50.300">
    <property type="entry name" value="P-loop containing nucleotide triphosphate hydrolases"/>
    <property type="match status" value="1"/>
</dbReference>
<dbReference type="AlphaFoldDB" id="A0A6L2PL40"/>
<evidence type="ECO:0000256" key="3">
    <source>
        <dbReference type="ARBA" id="ARBA00022448"/>
    </source>
</evidence>
<protein>
    <recommendedName>
        <fullName evidence="11">ABC transporter domain-containing protein</fullName>
    </recommendedName>
</protein>
<dbReference type="Proteomes" id="UP000502823">
    <property type="component" value="Unassembled WGS sequence"/>
</dbReference>
<accession>A0A6L2PL40</accession>
<feature type="domain" description="ABC transporter family G" evidence="8">
    <location>
        <begin position="141"/>
        <end position="191"/>
    </location>
</feature>
<evidence type="ECO:0000256" key="4">
    <source>
        <dbReference type="ARBA" id="ARBA00022692"/>
    </source>
</evidence>
<feature type="non-terminal residue" evidence="9">
    <location>
        <position position="196"/>
    </location>
</feature>
<evidence type="ECO:0000313" key="10">
    <source>
        <dbReference type="Proteomes" id="UP000502823"/>
    </source>
</evidence>
<dbReference type="InterPro" id="IPR050352">
    <property type="entry name" value="ABCG_transporters"/>
</dbReference>
<dbReference type="InterPro" id="IPR027417">
    <property type="entry name" value="P-loop_NTPase"/>
</dbReference>
<dbReference type="OrthoDB" id="66620at2759"/>
<evidence type="ECO:0000313" key="9">
    <source>
        <dbReference type="EMBL" id="GFG33281.1"/>
    </source>
</evidence>
<dbReference type="InterPro" id="IPR043926">
    <property type="entry name" value="ABCG_dom"/>
</dbReference>
<sequence>CVEATGSIFVNGHPRNTVQFHKMSRYIMQEDMLQPHLSVYEAMVIAADLKLGSELTTEQKTTVVDEIIEMLLLVRAKNTTTSQLSGGERKRLSVALELINNPPVIFLDEPTTGLDDMSSSQCIYLLKLLAQGGRTVVCSVHTPSAKLFAMFDHVYVVAAGQCVFQGSGTDIVPFLYGVGIDCPTHYNPADFSKCTS</sequence>
<keyword evidence="6" id="KW-0472">Membrane</keyword>
<dbReference type="PANTHER" id="PTHR48041:SF15">
    <property type="entry name" value="FI05267P"/>
    <property type="match status" value="1"/>
</dbReference>
<keyword evidence="10" id="KW-1185">Reference proteome</keyword>
<evidence type="ECO:0000259" key="7">
    <source>
        <dbReference type="Pfam" id="PF00005"/>
    </source>
</evidence>
<gene>
    <name evidence="9" type="ORF">Cfor_08571</name>
</gene>
<evidence type="ECO:0008006" key="11">
    <source>
        <dbReference type="Google" id="ProtNLM"/>
    </source>
</evidence>
<comment type="caution">
    <text evidence="9">The sequence shown here is derived from an EMBL/GenBank/DDBJ whole genome shotgun (WGS) entry which is preliminary data.</text>
</comment>
<evidence type="ECO:0000256" key="5">
    <source>
        <dbReference type="ARBA" id="ARBA00022989"/>
    </source>
</evidence>
<reference evidence="10" key="1">
    <citation type="submission" date="2020-01" db="EMBL/GenBank/DDBJ databases">
        <title>Draft genome sequence of the Termite Coptotermes fromosanus.</title>
        <authorList>
            <person name="Itakura S."/>
            <person name="Yosikawa Y."/>
            <person name="Umezawa K."/>
        </authorList>
    </citation>
    <scope>NUCLEOTIDE SEQUENCE [LARGE SCALE GENOMIC DNA]</scope>
</reference>